<dbReference type="PANTHER" id="PTHR34698:SF2">
    <property type="entry name" value="5-OXOPROLINASE SUBUNIT B"/>
    <property type="match status" value="1"/>
</dbReference>
<reference evidence="6" key="1">
    <citation type="submission" date="2019-08" db="EMBL/GenBank/DDBJ databases">
        <title>Limnoglobus roseus gen. nov., sp. nov., a novel freshwater planctomycete with a giant genome from the family Gemmataceae.</title>
        <authorList>
            <person name="Kulichevskaya I.S."/>
            <person name="Naumoff D.G."/>
            <person name="Miroshnikov K."/>
            <person name="Ivanova A."/>
            <person name="Philippov D.A."/>
            <person name="Hakobyan A."/>
            <person name="Rijpstra I.C."/>
            <person name="Sinninghe Damste J.S."/>
            <person name="Liesack W."/>
            <person name="Dedysh S.N."/>
        </authorList>
    </citation>
    <scope>NUCLEOTIDE SEQUENCE [LARGE SCALE GENOMIC DNA]</scope>
    <source>
        <strain evidence="6">PX52</strain>
    </source>
</reference>
<evidence type="ECO:0000313" key="6">
    <source>
        <dbReference type="Proteomes" id="UP000324974"/>
    </source>
</evidence>
<dbReference type="SUPFAM" id="SSF160467">
    <property type="entry name" value="PH0987 N-terminal domain-like"/>
    <property type="match status" value="1"/>
</dbReference>
<dbReference type="GO" id="GO:0016787">
    <property type="term" value="F:hydrolase activity"/>
    <property type="evidence" value="ECO:0007669"/>
    <property type="project" value="UniProtKB-KW"/>
</dbReference>
<proteinExistence type="predicted"/>
<keyword evidence="6" id="KW-1185">Reference proteome</keyword>
<name>A0A5C1A629_9BACT</name>
<organism evidence="5 6">
    <name type="scientific">Limnoglobus roseus</name>
    <dbReference type="NCBI Taxonomy" id="2598579"/>
    <lineage>
        <taxon>Bacteria</taxon>
        <taxon>Pseudomonadati</taxon>
        <taxon>Planctomycetota</taxon>
        <taxon>Planctomycetia</taxon>
        <taxon>Gemmatales</taxon>
        <taxon>Gemmataceae</taxon>
        <taxon>Limnoglobus</taxon>
    </lineage>
</organism>
<keyword evidence="3" id="KW-0067">ATP-binding</keyword>
<dbReference type="Pfam" id="PF02682">
    <property type="entry name" value="CT_C_D"/>
    <property type="match status" value="1"/>
</dbReference>
<dbReference type="Proteomes" id="UP000324974">
    <property type="component" value="Chromosome"/>
</dbReference>
<dbReference type="SMART" id="SM00796">
    <property type="entry name" value="AHS1"/>
    <property type="match status" value="1"/>
</dbReference>
<evidence type="ECO:0000256" key="2">
    <source>
        <dbReference type="ARBA" id="ARBA00022801"/>
    </source>
</evidence>
<keyword evidence="2 5" id="KW-0378">Hydrolase</keyword>
<dbReference type="EMBL" id="CP042425">
    <property type="protein sequence ID" value="QEL13815.1"/>
    <property type="molecule type" value="Genomic_DNA"/>
</dbReference>
<dbReference type="InterPro" id="IPR010016">
    <property type="entry name" value="PxpB"/>
</dbReference>
<dbReference type="PANTHER" id="PTHR34698">
    <property type="entry name" value="5-OXOPROLINASE SUBUNIT B"/>
    <property type="match status" value="1"/>
</dbReference>
<evidence type="ECO:0000259" key="4">
    <source>
        <dbReference type="SMART" id="SM00796"/>
    </source>
</evidence>
<dbReference type="GO" id="GO:0005524">
    <property type="term" value="F:ATP binding"/>
    <property type="evidence" value="ECO:0007669"/>
    <property type="project" value="UniProtKB-KW"/>
</dbReference>
<dbReference type="SUPFAM" id="SSF50891">
    <property type="entry name" value="Cyclophilin-like"/>
    <property type="match status" value="1"/>
</dbReference>
<evidence type="ECO:0000256" key="1">
    <source>
        <dbReference type="ARBA" id="ARBA00022741"/>
    </source>
</evidence>
<evidence type="ECO:0000256" key="3">
    <source>
        <dbReference type="ARBA" id="ARBA00022840"/>
    </source>
</evidence>
<protein>
    <submittedName>
        <fullName evidence="5">Allophanate hydrolase subunit 1</fullName>
    </submittedName>
</protein>
<evidence type="ECO:0000313" key="5">
    <source>
        <dbReference type="EMBL" id="QEL13815.1"/>
    </source>
</evidence>
<dbReference type="InterPro" id="IPR029000">
    <property type="entry name" value="Cyclophilin-like_dom_sf"/>
</dbReference>
<feature type="domain" description="Carboxyltransferase" evidence="4">
    <location>
        <begin position="1"/>
        <end position="193"/>
    </location>
</feature>
<dbReference type="OrthoDB" id="9778567at2"/>
<dbReference type="NCBIfam" id="TIGR00370">
    <property type="entry name" value="5-oxoprolinase subunit PxpB"/>
    <property type="match status" value="1"/>
</dbReference>
<gene>
    <name evidence="5" type="ORF">PX52LOC_00673</name>
</gene>
<dbReference type="KEGG" id="lrs:PX52LOC_00673"/>
<dbReference type="AlphaFoldDB" id="A0A5C1A629"/>
<dbReference type="Gene3D" id="2.40.100.10">
    <property type="entry name" value="Cyclophilin-like"/>
    <property type="match status" value="1"/>
</dbReference>
<dbReference type="Gene3D" id="3.30.1360.40">
    <property type="match status" value="1"/>
</dbReference>
<dbReference type="RefSeq" id="WP_149108754.1">
    <property type="nucleotide sequence ID" value="NZ_CP042425.1"/>
</dbReference>
<sequence>MTFHPLGEEAVLVYLPDEAAAVRFADAVRAAKPAWLHDVVPAYASVGVFFNASAIRSAEVIAWLRTSATRRKSAAVAPRQHTIPVCYEFQQDLARVAEHTGLTPEQVIDKHAAAEYTVYAIGFVPGFPYLGYLPDELSGVPRLPSPRVRVEPGSVGLTAKQTGVYPLARPGGWNLLGRTPLVLVDVADGYFPLRVGDRVQFRRIGETEYRELEGERLTSASGPA</sequence>
<dbReference type="InterPro" id="IPR003833">
    <property type="entry name" value="CT_C_D"/>
</dbReference>
<accession>A0A5C1A629</accession>
<keyword evidence="1" id="KW-0547">Nucleotide-binding</keyword>